<proteinExistence type="predicted"/>
<sequence>MRVSESPSDKYLDQTSLQYLVEKIKEEIKKNGGSSGENVDLSDYYTKSQIDDIVKKLPSGSTGVGISSVSINSAGHLIVSLTDGTSTDVGNVVGKNGTNGKDGVDGKNGIDGVNGKDGTNGKDGINGVDGQDGVDGFSPQIIENAENTDTQYKLDITTAAGTFTTPNLKGKDGQDGKDGTGGSGGGASSEVYSTDEIEVGTWIDGKPIYQRVVPVTLSSTAKSGSVASDVTKIESTVSALVDMRAVRTQSQFMVMSTTHIMNTSISYITSFADFKDAILSMSLAKDGTLFISHGYKYNGWKLNIILKYVK</sequence>
<feature type="region of interest" description="Disordered" evidence="1">
    <location>
        <begin position="94"/>
        <end position="139"/>
    </location>
</feature>
<dbReference type="InterPro" id="IPR008160">
    <property type="entry name" value="Collagen"/>
</dbReference>
<evidence type="ECO:0000256" key="1">
    <source>
        <dbReference type="SAM" id="MobiDB-lite"/>
    </source>
</evidence>
<feature type="compositionally biased region" description="Basic and acidic residues" evidence="1">
    <location>
        <begin position="169"/>
        <end position="178"/>
    </location>
</feature>
<organism evidence="2">
    <name type="scientific">Podoviridae sp. ctWeH21</name>
    <dbReference type="NCBI Taxonomy" id="2825255"/>
    <lineage>
        <taxon>Viruses</taxon>
        <taxon>Duplodnaviria</taxon>
        <taxon>Heunggongvirae</taxon>
        <taxon>Uroviricota</taxon>
        <taxon>Caudoviricetes</taxon>
    </lineage>
</organism>
<dbReference type="EMBL" id="BK015419">
    <property type="protein sequence ID" value="DAE05851.1"/>
    <property type="molecule type" value="Genomic_DNA"/>
</dbReference>
<evidence type="ECO:0000313" key="2">
    <source>
        <dbReference type="EMBL" id="DAE05851.1"/>
    </source>
</evidence>
<dbReference type="Pfam" id="PF01391">
    <property type="entry name" value="Collagen"/>
    <property type="match status" value="1"/>
</dbReference>
<reference evidence="2" key="1">
    <citation type="journal article" date="2021" name="Proc. Natl. Acad. Sci. U.S.A.">
        <title>A Catalog of Tens of Thousands of Viruses from Human Metagenomes Reveals Hidden Associations with Chronic Diseases.</title>
        <authorList>
            <person name="Tisza M.J."/>
            <person name="Buck C.B."/>
        </authorList>
    </citation>
    <scope>NUCLEOTIDE SEQUENCE</scope>
    <source>
        <strain evidence="2">CtWeH21</strain>
    </source>
</reference>
<feature type="region of interest" description="Disordered" evidence="1">
    <location>
        <begin position="163"/>
        <end position="191"/>
    </location>
</feature>
<accession>A0A8S5PHA4</accession>
<name>A0A8S5PHA4_9CAUD</name>
<protein>
    <submittedName>
        <fullName evidence="2">Uncharacterized protein</fullName>
    </submittedName>
</protein>